<reference evidence="1" key="1">
    <citation type="submission" date="2019-11" db="EMBL/GenBank/DDBJ databases">
        <title>Nori genome reveals adaptations in red seaweeds to the harsh intertidal environment.</title>
        <authorList>
            <person name="Wang D."/>
            <person name="Mao Y."/>
        </authorList>
    </citation>
    <scope>NUCLEOTIDE SEQUENCE</scope>
    <source>
        <tissue evidence="1">Gametophyte</tissue>
    </source>
</reference>
<evidence type="ECO:0000313" key="2">
    <source>
        <dbReference type="Proteomes" id="UP000798662"/>
    </source>
</evidence>
<gene>
    <name evidence="1" type="ORF">I4F81_004950</name>
</gene>
<accession>A0ACC3BXG8</accession>
<evidence type="ECO:0000313" key="1">
    <source>
        <dbReference type="EMBL" id="KAK1862376.1"/>
    </source>
</evidence>
<protein>
    <submittedName>
        <fullName evidence="1">Uncharacterized protein</fullName>
    </submittedName>
</protein>
<name>A0ACC3BXG8_PYRYE</name>
<sequence length="575" mass="57786">MASPPPDRLSIPSATLLDLPDELVQMVAAACPPTVLFALAATCRRVRAAAAASMGRATTATIVDGLVYLHRPRPPPGAVAPAPPAVASRGAAAAATAEVATADAMWGGDGLLWPAASAEAVEAWVPGMGTAASQWAGRLARLPCPAAVAASLRGQLARLGVGGVRLGKGGVGWAALCLLGGTPPLPLRRVALHGEAFAALVLSHSAGDSPLTPLEPPGGEGSCAAAPTAAATAAAAAAAAPSLPPTLVQLSLDVRPPYLWPGGVTLGLEPLSLPWVSAVALPPLPALRVLAVAARGLDARALAPIGIHFPRLVSLSLTGSVRGGDGGAFGPLALPALPALAHLHLGLCHCPPAAGVVALYAHRRLVSLDPAYDTEDLDAVVADVATVAALPAALTLSATDVDAGGAVLALRHHPHPGTLVALRLSLNGWGEVGPLVATLDAAFPGLTSLGIDLYGDGVEGGVTVWPPSRLTRLSLWVHDDGVAADEPVAAVTACAVAAATLTHLAVEADAALAPATVQALRRLRRLRVLTLRMRFDPASRAAHRRAHEREVRAAAPAAAVSVLWEGGKAMAVMAA</sequence>
<proteinExistence type="predicted"/>
<keyword evidence="2" id="KW-1185">Reference proteome</keyword>
<dbReference type="Proteomes" id="UP000798662">
    <property type="component" value="Chromosome 1"/>
</dbReference>
<dbReference type="EMBL" id="CM020618">
    <property type="protein sequence ID" value="KAK1862376.1"/>
    <property type="molecule type" value="Genomic_DNA"/>
</dbReference>
<organism evidence="1 2">
    <name type="scientific">Pyropia yezoensis</name>
    <name type="common">Susabi-nori</name>
    <name type="synonym">Porphyra yezoensis</name>
    <dbReference type="NCBI Taxonomy" id="2788"/>
    <lineage>
        <taxon>Eukaryota</taxon>
        <taxon>Rhodophyta</taxon>
        <taxon>Bangiophyceae</taxon>
        <taxon>Bangiales</taxon>
        <taxon>Bangiaceae</taxon>
        <taxon>Pyropia</taxon>
    </lineage>
</organism>
<comment type="caution">
    <text evidence="1">The sequence shown here is derived from an EMBL/GenBank/DDBJ whole genome shotgun (WGS) entry which is preliminary data.</text>
</comment>